<feature type="non-terminal residue" evidence="1">
    <location>
        <position position="1"/>
    </location>
</feature>
<proteinExistence type="predicted"/>
<name>A0A0F9GZ41_9ZZZZ</name>
<evidence type="ECO:0000313" key="1">
    <source>
        <dbReference type="EMBL" id="KKL74630.1"/>
    </source>
</evidence>
<dbReference type="AlphaFoldDB" id="A0A0F9GZ41"/>
<dbReference type="EMBL" id="LAZR01024590">
    <property type="protein sequence ID" value="KKL74630.1"/>
    <property type="molecule type" value="Genomic_DNA"/>
</dbReference>
<organism evidence="1">
    <name type="scientific">marine sediment metagenome</name>
    <dbReference type="NCBI Taxonomy" id="412755"/>
    <lineage>
        <taxon>unclassified sequences</taxon>
        <taxon>metagenomes</taxon>
        <taxon>ecological metagenomes</taxon>
    </lineage>
</organism>
<sequence length="63" mass="7160">PVLYGYETEIVEVCSDTSRADIKSLWLEMEDVLGCKIFDCDYKNAGWKNGKLVCIDFGDNSFD</sequence>
<accession>A0A0F9GZ41</accession>
<reference evidence="1" key="1">
    <citation type="journal article" date="2015" name="Nature">
        <title>Complex archaea that bridge the gap between prokaryotes and eukaryotes.</title>
        <authorList>
            <person name="Spang A."/>
            <person name="Saw J.H."/>
            <person name="Jorgensen S.L."/>
            <person name="Zaremba-Niedzwiedzka K."/>
            <person name="Martijn J."/>
            <person name="Lind A.E."/>
            <person name="van Eijk R."/>
            <person name="Schleper C."/>
            <person name="Guy L."/>
            <person name="Ettema T.J."/>
        </authorList>
    </citation>
    <scope>NUCLEOTIDE SEQUENCE</scope>
</reference>
<gene>
    <name evidence="1" type="ORF">LCGC14_2063020</name>
</gene>
<protein>
    <submittedName>
        <fullName evidence="1">Uncharacterized protein</fullName>
    </submittedName>
</protein>
<comment type="caution">
    <text evidence="1">The sequence shown here is derived from an EMBL/GenBank/DDBJ whole genome shotgun (WGS) entry which is preliminary data.</text>
</comment>